<proteinExistence type="predicted"/>
<accession>A0A8H5I309</accession>
<dbReference type="OrthoDB" id="10580393at2759"/>
<organism evidence="1 2">
    <name type="scientific">Collybiopsis confluens</name>
    <dbReference type="NCBI Taxonomy" id="2823264"/>
    <lineage>
        <taxon>Eukaryota</taxon>
        <taxon>Fungi</taxon>
        <taxon>Dikarya</taxon>
        <taxon>Basidiomycota</taxon>
        <taxon>Agaricomycotina</taxon>
        <taxon>Agaricomycetes</taxon>
        <taxon>Agaricomycetidae</taxon>
        <taxon>Agaricales</taxon>
        <taxon>Marasmiineae</taxon>
        <taxon>Omphalotaceae</taxon>
        <taxon>Collybiopsis</taxon>
    </lineage>
</organism>
<protein>
    <submittedName>
        <fullName evidence="1">Uncharacterized protein</fullName>
    </submittedName>
</protein>
<gene>
    <name evidence="1" type="ORF">D9757_000373</name>
</gene>
<dbReference type="Proteomes" id="UP000518752">
    <property type="component" value="Unassembled WGS sequence"/>
</dbReference>
<dbReference type="AlphaFoldDB" id="A0A8H5I309"/>
<sequence length="164" mass="19006">MSFKSAQSFIDPIISMIPNYKAWIITFIAFAAAAALHQAHCRCCSFSNLDSIIKVVDQRLQGYENERASEAIFTWIECRCFRARFNRAYAQAQFLRFSCEASNGSMMHNHISPRHLWKRVRGIQSCYRDLRTLRQEMEYSAAKRIHERSVAVMSTAKVDENDLV</sequence>
<reference evidence="1 2" key="1">
    <citation type="journal article" date="2020" name="ISME J.">
        <title>Uncovering the hidden diversity of litter-decomposition mechanisms in mushroom-forming fungi.</title>
        <authorList>
            <person name="Floudas D."/>
            <person name="Bentzer J."/>
            <person name="Ahren D."/>
            <person name="Johansson T."/>
            <person name="Persson P."/>
            <person name="Tunlid A."/>
        </authorList>
    </citation>
    <scope>NUCLEOTIDE SEQUENCE [LARGE SCALE GENOMIC DNA]</scope>
    <source>
        <strain evidence="1 2">CBS 406.79</strain>
    </source>
</reference>
<keyword evidence="2" id="KW-1185">Reference proteome</keyword>
<evidence type="ECO:0000313" key="2">
    <source>
        <dbReference type="Proteomes" id="UP000518752"/>
    </source>
</evidence>
<evidence type="ECO:0000313" key="1">
    <source>
        <dbReference type="EMBL" id="KAF5393926.1"/>
    </source>
</evidence>
<comment type="caution">
    <text evidence="1">The sequence shown here is derived from an EMBL/GenBank/DDBJ whole genome shotgun (WGS) entry which is preliminary data.</text>
</comment>
<name>A0A8H5I309_9AGAR</name>
<dbReference type="EMBL" id="JAACJN010000001">
    <property type="protein sequence ID" value="KAF5393926.1"/>
    <property type="molecule type" value="Genomic_DNA"/>
</dbReference>